<sequence length="77" mass="8768">MIHLSCSLVKQFCIFSGCLCLCDAVNQFLELCQPMLLLSYLGELMFLIWKKKRIQLAGSLNLGFMVDSHELLLQLSN</sequence>
<accession>A0A5D3A7E6</accession>
<protein>
    <submittedName>
        <fullName evidence="2">Uncharacterized protein</fullName>
    </submittedName>
</protein>
<keyword evidence="1" id="KW-0732">Signal</keyword>
<evidence type="ECO:0000313" key="2">
    <source>
        <dbReference type="EMBL" id="TYJ46111.1"/>
    </source>
</evidence>
<gene>
    <name evidence="2" type="ORF">E1A91_A02G098700v1</name>
</gene>
<dbReference type="Proteomes" id="UP000323597">
    <property type="component" value="Chromosome A02"/>
</dbReference>
<feature type="chain" id="PRO_5022803116" evidence="1">
    <location>
        <begin position="25"/>
        <end position="77"/>
    </location>
</feature>
<evidence type="ECO:0000313" key="3">
    <source>
        <dbReference type="Proteomes" id="UP000323597"/>
    </source>
</evidence>
<dbReference type="AlphaFoldDB" id="A0A5D3A7E6"/>
<keyword evidence="3" id="KW-1185">Reference proteome</keyword>
<proteinExistence type="predicted"/>
<evidence type="ECO:0000256" key="1">
    <source>
        <dbReference type="SAM" id="SignalP"/>
    </source>
</evidence>
<organism evidence="2 3">
    <name type="scientific">Gossypium mustelinum</name>
    <name type="common">Cotton</name>
    <name type="synonym">Gossypium caicoense</name>
    <dbReference type="NCBI Taxonomy" id="34275"/>
    <lineage>
        <taxon>Eukaryota</taxon>
        <taxon>Viridiplantae</taxon>
        <taxon>Streptophyta</taxon>
        <taxon>Embryophyta</taxon>
        <taxon>Tracheophyta</taxon>
        <taxon>Spermatophyta</taxon>
        <taxon>Magnoliopsida</taxon>
        <taxon>eudicotyledons</taxon>
        <taxon>Gunneridae</taxon>
        <taxon>Pentapetalae</taxon>
        <taxon>rosids</taxon>
        <taxon>malvids</taxon>
        <taxon>Malvales</taxon>
        <taxon>Malvaceae</taxon>
        <taxon>Malvoideae</taxon>
        <taxon>Gossypium</taxon>
    </lineage>
</organism>
<reference evidence="2 3" key="1">
    <citation type="submission" date="2019-07" db="EMBL/GenBank/DDBJ databases">
        <title>WGS assembly of Gossypium mustelinum.</title>
        <authorList>
            <person name="Chen Z.J."/>
            <person name="Sreedasyam A."/>
            <person name="Ando A."/>
            <person name="Song Q."/>
            <person name="De L."/>
            <person name="Hulse-Kemp A."/>
            <person name="Ding M."/>
            <person name="Ye W."/>
            <person name="Kirkbride R."/>
            <person name="Jenkins J."/>
            <person name="Plott C."/>
            <person name="Lovell J."/>
            <person name="Lin Y.-M."/>
            <person name="Vaughn R."/>
            <person name="Liu B."/>
            <person name="Li W."/>
            <person name="Simpson S."/>
            <person name="Scheffler B."/>
            <person name="Saski C."/>
            <person name="Grover C."/>
            <person name="Hu G."/>
            <person name="Conover J."/>
            <person name="Carlson J."/>
            <person name="Shu S."/>
            <person name="Boston L."/>
            <person name="Williams M."/>
            <person name="Peterson D."/>
            <person name="Mcgee K."/>
            <person name="Jones D."/>
            <person name="Wendel J."/>
            <person name="Stelly D."/>
            <person name="Grimwood J."/>
            <person name="Schmutz J."/>
        </authorList>
    </citation>
    <scope>NUCLEOTIDE SEQUENCE [LARGE SCALE GENOMIC DNA]</scope>
    <source>
        <strain evidence="2">1408120.09</strain>
    </source>
</reference>
<feature type="signal peptide" evidence="1">
    <location>
        <begin position="1"/>
        <end position="24"/>
    </location>
</feature>
<name>A0A5D3A7E6_GOSMU</name>
<dbReference type="EMBL" id="CM017637">
    <property type="protein sequence ID" value="TYJ46111.1"/>
    <property type="molecule type" value="Genomic_DNA"/>
</dbReference>